<keyword evidence="5" id="KW-1185">Reference proteome</keyword>
<evidence type="ECO:0000259" key="3">
    <source>
        <dbReference type="Pfam" id="PF24951"/>
    </source>
</evidence>
<comment type="caution">
    <text evidence="4">The sequence shown here is derived from an EMBL/GenBank/DDBJ whole genome shotgun (WGS) entry which is preliminary data.</text>
</comment>
<proteinExistence type="predicted"/>
<dbReference type="InterPro" id="IPR007718">
    <property type="entry name" value="Srp40_C"/>
</dbReference>
<dbReference type="Pfam" id="PF24951">
    <property type="entry name" value="LisH_PAC1"/>
    <property type="match status" value="1"/>
</dbReference>
<organism evidence="4 5">
    <name type="scientific">Datura stramonium</name>
    <name type="common">Jimsonweed</name>
    <name type="synonym">Common thornapple</name>
    <dbReference type="NCBI Taxonomy" id="4076"/>
    <lineage>
        <taxon>Eukaryota</taxon>
        <taxon>Viridiplantae</taxon>
        <taxon>Streptophyta</taxon>
        <taxon>Embryophyta</taxon>
        <taxon>Tracheophyta</taxon>
        <taxon>Spermatophyta</taxon>
        <taxon>Magnoliopsida</taxon>
        <taxon>eudicotyledons</taxon>
        <taxon>Gunneridae</taxon>
        <taxon>Pentapetalae</taxon>
        <taxon>asterids</taxon>
        <taxon>lamiids</taxon>
        <taxon>Solanales</taxon>
        <taxon>Solanaceae</taxon>
        <taxon>Solanoideae</taxon>
        <taxon>Datureae</taxon>
        <taxon>Datura</taxon>
    </lineage>
</organism>
<evidence type="ECO:0000256" key="1">
    <source>
        <dbReference type="SAM" id="MobiDB-lite"/>
    </source>
</evidence>
<dbReference type="PROSITE" id="PS50896">
    <property type="entry name" value="LISH"/>
    <property type="match status" value="1"/>
</dbReference>
<dbReference type="SMART" id="SM00667">
    <property type="entry name" value="LisH"/>
    <property type="match status" value="1"/>
</dbReference>
<dbReference type="Proteomes" id="UP000823775">
    <property type="component" value="Unassembled WGS sequence"/>
</dbReference>
<feature type="region of interest" description="Disordered" evidence="1">
    <location>
        <begin position="111"/>
        <end position="343"/>
    </location>
</feature>
<evidence type="ECO:0000313" key="4">
    <source>
        <dbReference type="EMBL" id="MCD7471684.1"/>
    </source>
</evidence>
<feature type="compositionally biased region" description="Basic and acidic residues" evidence="1">
    <location>
        <begin position="203"/>
        <end position="216"/>
    </location>
</feature>
<dbReference type="EMBL" id="JACEIK010001711">
    <property type="protein sequence ID" value="MCD7471684.1"/>
    <property type="molecule type" value="Genomic_DNA"/>
</dbReference>
<protein>
    <recommendedName>
        <fullName evidence="6">LisH domain-containing protein</fullName>
    </recommendedName>
</protein>
<gene>
    <name evidence="4" type="ORF">HAX54_012299</name>
</gene>
<dbReference type="PANTHER" id="PTHR23216:SF1">
    <property type="entry name" value="NUCLEOLAR AND COILED-BODY PHOSPHOPROTEIN 1"/>
    <property type="match status" value="1"/>
</dbReference>
<feature type="compositionally biased region" description="Polar residues" evidence="1">
    <location>
        <begin position="132"/>
        <end position="142"/>
    </location>
</feature>
<dbReference type="Pfam" id="PF05022">
    <property type="entry name" value="SRP40_C"/>
    <property type="match status" value="1"/>
</dbReference>
<feature type="compositionally biased region" description="Basic and acidic residues" evidence="1">
    <location>
        <begin position="268"/>
        <end position="283"/>
    </location>
</feature>
<dbReference type="InterPro" id="IPR006594">
    <property type="entry name" value="LisH"/>
</dbReference>
<evidence type="ECO:0000259" key="2">
    <source>
        <dbReference type="Pfam" id="PF05022"/>
    </source>
</evidence>
<feature type="domain" description="Srp40 C-terminal" evidence="2">
    <location>
        <begin position="349"/>
        <end position="421"/>
    </location>
</feature>
<name>A0ABS8TME8_DATST</name>
<feature type="compositionally biased region" description="Polar residues" evidence="1">
    <location>
        <begin position="302"/>
        <end position="318"/>
    </location>
</feature>
<accession>A0ABS8TME8</accession>
<feature type="compositionally biased region" description="Basic and acidic residues" evidence="1">
    <location>
        <begin position="236"/>
        <end position="245"/>
    </location>
</feature>
<feature type="domain" description="PAC1-like LisH-like dimerisation" evidence="3">
    <location>
        <begin position="59"/>
        <end position="91"/>
    </location>
</feature>
<dbReference type="InterPro" id="IPR039191">
    <property type="entry name" value="Nopp140-like"/>
</dbReference>
<sequence>MLETKISQLQNPSTSSSSSTAAAAEAAALLLAFKPRQVILAQSSKSNLVMAKKQPQEDKSLLHQSILHYLHLNGFSKTLKYFLKETQTEGDSWKSCSLSLEDLYSKYLNNSTDNDTISEGNREPAQCEDGTKGNNITSNVADSQEKVGKKKKKKRSEDNNIDVPDASHPESVDKSTKNTTIQEVLADDKEDVPLKKEKKKKKKTEEKLEIVDPIDKDNDDLTGETTKKDKKKKSKEKNGAIDSKDSKKRKRLTSDENENQGVDGVGTEESKRRKTEGLEELKAVVDQGKSDALCTDNGHAKSGNQEQNGEVVEANSNGNHKDELNNSAKQKSSRKALNESAEPKTVNAFQRVKIDQVEFKDDRLKDNSYWAKDGADIGYGAKAQEVLGQVKGRGFRHEKTKKKRGSYRGGQIDLQSHSVKFNYSDEE</sequence>
<dbReference type="InterPro" id="IPR056795">
    <property type="entry name" value="PAC1-like_LisH-like_dom"/>
</dbReference>
<feature type="compositionally biased region" description="Basic and acidic residues" evidence="1">
    <location>
        <begin position="165"/>
        <end position="176"/>
    </location>
</feature>
<reference evidence="4 5" key="1">
    <citation type="journal article" date="2021" name="BMC Genomics">
        <title>Datura genome reveals duplications of psychoactive alkaloid biosynthetic genes and high mutation rate following tissue culture.</title>
        <authorList>
            <person name="Rajewski A."/>
            <person name="Carter-House D."/>
            <person name="Stajich J."/>
            <person name="Litt A."/>
        </authorList>
    </citation>
    <scope>NUCLEOTIDE SEQUENCE [LARGE SCALE GENOMIC DNA]</scope>
    <source>
        <strain evidence="4">AR-01</strain>
    </source>
</reference>
<dbReference type="PANTHER" id="PTHR23216">
    <property type="entry name" value="NUCLEOLAR AND COILED-BODY PHOSPHOPROTEIN 1"/>
    <property type="match status" value="1"/>
</dbReference>
<evidence type="ECO:0000313" key="5">
    <source>
        <dbReference type="Proteomes" id="UP000823775"/>
    </source>
</evidence>
<evidence type="ECO:0008006" key="6">
    <source>
        <dbReference type="Google" id="ProtNLM"/>
    </source>
</evidence>